<dbReference type="PANTHER" id="PTHR30544:SF9">
    <property type="entry name" value="RADICAL SAM SUPERFAMILY PROTEIN"/>
    <property type="match status" value="1"/>
</dbReference>
<comment type="subcellular location">
    <subcellularLocation>
        <location evidence="2">Cytoplasm</location>
    </subcellularLocation>
</comment>
<dbReference type="InterPro" id="IPR013785">
    <property type="entry name" value="Aldolase_TIM"/>
</dbReference>
<evidence type="ECO:0000256" key="2">
    <source>
        <dbReference type="ARBA" id="ARBA00004496"/>
    </source>
</evidence>
<dbReference type="PANTHER" id="PTHR30544">
    <property type="entry name" value="23S RRNA METHYLTRANSFERASE"/>
    <property type="match status" value="1"/>
</dbReference>
<keyword evidence="8" id="KW-0949">S-adenosyl-L-methionine</keyword>
<evidence type="ECO:0000313" key="15">
    <source>
        <dbReference type="Proteomes" id="UP000886657"/>
    </source>
</evidence>
<dbReference type="InterPro" id="IPR007197">
    <property type="entry name" value="rSAM"/>
</dbReference>
<accession>A0A9D7SHG0</accession>
<comment type="caution">
    <text evidence="14">The sequence shown here is derived from an EMBL/GenBank/DDBJ whole genome shotgun (WGS) entry which is preliminary data.</text>
</comment>
<evidence type="ECO:0000256" key="8">
    <source>
        <dbReference type="ARBA" id="ARBA00022691"/>
    </source>
</evidence>
<keyword evidence="12" id="KW-1015">Disulfide bond</keyword>
<sequence length="352" mass="38764">MPWDHAAPEREGLPSAWSLFPEDLAALGCPGSALETFKRLHRPWTWKGGAPDLGSGIRAWLERVADLRLPAIVERQPSGDGSTKLALELADGQRIEAVHMPRRVRNPRVTYCISSQVGCAMGCTFCATGSMGILRNLQPGEILGQVLALMADLGPDRGHELTLVFMGMGEPLHNLEHLHRAIRLMCHPSGLGLGKNRITVSTAGLVSGIDRLSKLEPRPLLALSLNATTDEARGRTMPVNRVWNLARLRQSLDEWGLKRGEKFCFEYVLLAGENDTEADAERLADWLGDLRGAHNLNLIPMNEHAASAFHQPSEERVQQFAKWLKARGCFVTVRRSRGRDVQGACGQLVKGK</sequence>
<dbReference type="InterPro" id="IPR004383">
    <property type="entry name" value="rRNA_lsu_MTrfase_RlmN/Cfr"/>
</dbReference>
<evidence type="ECO:0000256" key="6">
    <source>
        <dbReference type="ARBA" id="ARBA00022603"/>
    </source>
</evidence>
<keyword evidence="9" id="KW-0479">Metal-binding</keyword>
<evidence type="ECO:0000256" key="9">
    <source>
        <dbReference type="ARBA" id="ARBA00022723"/>
    </source>
</evidence>
<dbReference type="GO" id="GO:0051539">
    <property type="term" value="F:4 iron, 4 sulfur cluster binding"/>
    <property type="evidence" value="ECO:0007669"/>
    <property type="project" value="UniProtKB-KW"/>
</dbReference>
<dbReference type="GO" id="GO:0030488">
    <property type="term" value="P:tRNA methylation"/>
    <property type="evidence" value="ECO:0007669"/>
    <property type="project" value="TreeGrafter"/>
</dbReference>
<keyword evidence="4" id="KW-0004">4Fe-4S</keyword>
<keyword evidence="10" id="KW-0408">Iron</keyword>
<proteinExistence type="inferred from homology"/>
<evidence type="ECO:0000256" key="11">
    <source>
        <dbReference type="ARBA" id="ARBA00023014"/>
    </source>
</evidence>
<gene>
    <name evidence="14" type="ORF">IPP58_14790</name>
</gene>
<dbReference type="SFLD" id="SFLDG01062">
    <property type="entry name" value="methyltransferase_(Class_A)"/>
    <property type="match status" value="1"/>
</dbReference>
<organism evidence="14 15">
    <name type="scientific">Candidatus Geothrix skivensis</name>
    <dbReference type="NCBI Taxonomy" id="2954439"/>
    <lineage>
        <taxon>Bacteria</taxon>
        <taxon>Pseudomonadati</taxon>
        <taxon>Acidobacteriota</taxon>
        <taxon>Holophagae</taxon>
        <taxon>Holophagales</taxon>
        <taxon>Holophagaceae</taxon>
        <taxon>Geothrix</taxon>
    </lineage>
</organism>
<keyword evidence="11" id="KW-0411">Iron-sulfur</keyword>
<comment type="cofactor">
    <cofactor evidence="1">
        <name>[4Fe-4S] cluster</name>
        <dbReference type="ChEBI" id="CHEBI:49883"/>
    </cofactor>
</comment>
<keyword evidence="6" id="KW-0489">Methyltransferase</keyword>
<dbReference type="CDD" id="cd01335">
    <property type="entry name" value="Radical_SAM"/>
    <property type="match status" value="1"/>
</dbReference>
<dbReference type="Pfam" id="PF04055">
    <property type="entry name" value="Radical_SAM"/>
    <property type="match status" value="1"/>
</dbReference>
<dbReference type="PROSITE" id="PS51918">
    <property type="entry name" value="RADICAL_SAM"/>
    <property type="match status" value="1"/>
</dbReference>
<dbReference type="Gene3D" id="3.20.20.70">
    <property type="entry name" value="Aldolase class I"/>
    <property type="match status" value="1"/>
</dbReference>
<keyword evidence="7" id="KW-0808">Transferase</keyword>
<evidence type="ECO:0000256" key="5">
    <source>
        <dbReference type="ARBA" id="ARBA00022490"/>
    </source>
</evidence>
<dbReference type="GO" id="GO:0005737">
    <property type="term" value="C:cytoplasm"/>
    <property type="evidence" value="ECO:0007669"/>
    <property type="project" value="UniProtKB-SubCell"/>
</dbReference>
<evidence type="ECO:0000259" key="13">
    <source>
        <dbReference type="PROSITE" id="PS51918"/>
    </source>
</evidence>
<dbReference type="GO" id="GO:0008173">
    <property type="term" value="F:RNA methyltransferase activity"/>
    <property type="evidence" value="ECO:0007669"/>
    <property type="project" value="InterPro"/>
</dbReference>
<dbReference type="InterPro" id="IPR058240">
    <property type="entry name" value="rSAM_sf"/>
</dbReference>
<dbReference type="GO" id="GO:0070475">
    <property type="term" value="P:rRNA base methylation"/>
    <property type="evidence" value="ECO:0007669"/>
    <property type="project" value="TreeGrafter"/>
</dbReference>
<reference evidence="14" key="1">
    <citation type="submission" date="2020-10" db="EMBL/GenBank/DDBJ databases">
        <title>Connecting structure to function with the recovery of over 1000 high-quality activated sludge metagenome-assembled genomes encoding full-length rRNA genes using long-read sequencing.</title>
        <authorList>
            <person name="Singleton C.M."/>
            <person name="Petriglieri F."/>
            <person name="Kristensen J.M."/>
            <person name="Kirkegaard R.H."/>
            <person name="Michaelsen T.Y."/>
            <person name="Andersen M.H."/>
            <person name="Karst S.M."/>
            <person name="Dueholm M.S."/>
            <person name="Nielsen P.H."/>
            <person name="Albertsen M."/>
        </authorList>
    </citation>
    <scope>NUCLEOTIDE SEQUENCE</scope>
    <source>
        <strain evidence="14">Skiv_18-Q3-R9-52_MAXAC.067</strain>
    </source>
</reference>
<evidence type="ECO:0000256" key="1">
    <source>
        <dbReference type="ARBA" id="ARBA00001966"/>
    </source>
</evidence>
<dbReference type="EMBL" id="JADKIO010000011">
    <property type="protein sequence ID" value="MBK9797724.1"/>
    <property type="molecule type" value="Genomic_DNA"/>
</dbReference>
<dbReference type="SFLD" id="SFLDS00029">
    <property type="entry name" value="Radical_SAM"/>
    <property type="match status" value="1"/>
</dbReference>
<keyword evidence="5" id="KW-0963">Cytoplasm</keyword>
<dbReference type="Proteomes" id="UP000886657">
    <property type="component" value="Unassembled WGS sequence"/>
</dbReference>
<dbReference type="SFLD" id="SFLDF00275">
    <property type="entry name" value="adenosine_C2_methyltransferase"/>
    <property type="match status" value="1"/>
</dbReference>
<evidence type="ECO:0000256" key="3">
    <source>
        <dbReference type="ARBA" id="ARBA00007544"/>
    </source>
</evidence>
<dbReference type="PIRSF" id="PIRSF006004">
    <property type="entry name" value="CHP00048"/>
    <property type="match status" value="1"/>
</dbReference>
<dbReference type="InterPro" id="IPR040072">
    <property type="entry name" value="Methyltransferase_A"/>
</dbReference>
<dbReference type="AlphaFoldDB" id="A0A9D7SHG0"/>
<evidence type="ECO:0000256" key="7">
    <source>
        <dbReference type="ARBA" id="ARBA00022679"/>
    </source>
</evidence>
<evidence type="ECO:0000256" key="4">
    <source>
        <dbReference type="ARBA" id="ARBA00022485"/>
    </source>
</evidence>
<evidence type="ECO:0000256" key="12">
    <source>
        <dbReference type="ARBA" id="ARBA00023157"/>
    </source>
</evidence>
<name>A0A9D7SHG0_9BACT</name>
<evidence type="ECO:0000313" key="14">
    <source>
        <dbReference type="EMBL" id="MBK9797724.1"/>
    </source>
</evidence>
<comment type="similarity">
    <text evidence="3">Belongs to the radical SAM superfamily. RlmN family.</text>
</comment>
<dbReference type="SUPFAM" id="SSF102114">
    <property type="entry name" value="Radical SAM enzymes"/>
    <property type="match status" value="1"/>
</dbReference>
<protein>
    <submittedName>
        <fullName evidence="14">23S rRNA (Adenine(2503)-C(2))-methyltransferase RlmN</fullName>
    </submittedName>
</protein>
<feature type="domain" description="Radical SAM core" evidence="13">
    <location>
        <begin position="105"/>
        <end position="340"/>
    </location>
</feature>
<dbReference type="GO" id="GO:0046872">
    <property type="term" value="F:metal ion binding"/>
    <property type="evidence" value="ECO:0007669"/>
    <property type="project" value="UniProtKB-KW"/>
</dbReference>
<evidence type="ECO:0000256" key="10">
    <source>
        <dbReference type="ARBA" id="ARBA00023004"/>
    </source>
</evidence>